<organism evidence="1 2">
    <name type="scientific">Nitrosomonas aestuarii</name>
    <dbReference type="NCBI Taxonomy" id="52441"/>
    <lineage>
        <taxon>Bacteria</taxon>
        <taxon>Pseudomonadati</taxon>
        <taxon>Pseudomonadota</taxon>
        <taxon>Betaproteobacteria</taxon>
        <taxon>Nitrosomonadales</taxon>
        <taxon>Nitrosomonadaceae</taxon>
        <taxon>Nitrosomonas</taxon>
    </lineage>
</organism>
<reference evidence="2" key="1">
    <citation type="submission" date="2016-10" db="EMBL/GenBank/DDBJ databases">
        <authorList>
            <person name="Varghese N."/>
            <person name="Submissions S."/>
        </authorList>
    </citation>
    <scope>NUCLEOTIDE SEQUENCE [LARGE SCALE GENOMIC DNA]</scope>
    <source>
        <strain evidence="2">Nm69</strain>
    </source>
</reference>
<dbReference type="EMBL" id="FOSP01000015">
    <property type="protein sequence ID" value="SFK78241.1"/>
    <property type="molecule type" value="Genomic_DNA"/>
</dbReference>
<dbReference type="RefSeq" id="WP_090699893.1">
    <property type="nucleotide sequence ID" value="NZ_FOSP01000015.1"/>
</dbReference>
<proteinExistence type="predicted"/>
<evidence type="ECO:0000313" key="2">
    <source>
        <dbReference type="Proteomes" id="UP000199533"/>
    </source>
</evidence>
<name>A0A1I4CE09_9PROT</name>
<evidence type="ECO:0000313" key="1">
    <source>
        <dbReference type="EMBL" id="SFK78241.1"/>
    </source>
</evidence>
<dbReference type="Proteomes" id="UP000199533">
    <property type="component" value="Unassembled WGS sequence"/>
</dbReference>
<dbReference type="STRING" id="52441.SAMN05216302_101529"/>
<dbReference type="AlphaFoldDB" id="A0A1I4CE09"/>
<protein>
    <submittedName>
        <fullName evidence="1">Uncharacterized protein</fullName>
    </submittedName>
</protein>
<gene>
    <name evidence="1" type="ORF">SAMN05216302_101529</name>
</gene>
<accession>A0A1I4CE09</accession>
<keyword evidence="2" id="KW-1185">Reference proteome</keyword>
<sequence length="346" mass="38173">MMILFENLYTKRLLNCLFKLRNITIGILSGTYLLYPITLFAGELHQHIEVTIVDQRVHASFCRPEKGCSLVKPETLGLPAAQMPVDQLTGTPIYVSEFIIFPDRTAIDSPGFEGLEGDMTPGDKIRYLASGHLSYWNTEKRQWSLAPEGVQIRLAGGLDLQPNQDCGQVFCIPKTVEGFTLFNRHGIDGTPSLIVGEIRSDGSLHTHLDWIIETSQGAPDASIGAYMVELQLFTETYPEPSDTLWIMFNNGLALEDFQHAVAGRVMQSSTDTALADKLFSWAESSYPSLFPHATTSFIAFGFYARCYQNGVCVAVKDNHIFAVGGEFGADIVMLGEFDVLTAQAGL</sequence>